<dbReference type="GO" id="GO:0008270">
    <property type="term" value="F:zinc ion binding"/>
    <property type="evidence" value="ECO:0007669"/>
    <property type="project" value="UniProtKB-KW"/>
</dbReference>
<evidence type="ECO:0000313" key="8">
    <source>
        <dbReference type="EMBL" id="KAF5355245.1"/>
    </source>
</evidence>
<dbReference type="GO" id="GO:0000398">
    <property type="term" value="P:mRNA splicing, via spliceosome"/>
    <property type="evidence" value="ECO:0007669"/>
    <property type="project" value="InterPro"/>
</dbReference>
<dbReference type="PROSITE" id="PS50171">
    <property type="entry name" value="ZF_MATRIN"/>
    <property type="match status" value="1"/>
</dbReference>
<keyword evidence="9" id="KW-1185">Reference proteome</keyword>
<dbReference type="InterPro" id="IPR036236">
    <property type="entry name" value="Znf_C2H2_sf"/>
</dbReference>
<sequence length="343" mass="37661">MSEYWVSKKKYYCKYCEIYIADDAPSRTHHETGLRHKGNRDRFIRGLYKDGEKRKKDLDEEKREMARVEMAAQAAFSQDISAGRAKAVAPVASSSTSSSKKPPQKPSNPFADYSTAASLGYADPDAERIAAEKERHKTQGVAGTWEIVQSTSQPAQELEPSLEEKGVKRPADAPVDEDTRQFKLRKKTLGTGLGEIYDPGVITLKPKIKPAPAEDGTLSTPPTTSATTSNASDSGPKATNVPKWNKLQWKRPGERTEKMEEEEVELKNEDDEEQTPSMEEKEAAEPLEQPTGTEPTVEPKLEPSNGDVSAKTESVEPPVPPPAGGSLFRKRKAPGGGGRRQPT</sequence>
<dbReference type="PANTHER" id="PTHR13173:SF10">
    <property type="entry name" value="WW DOMAIN-BINDING PROTEIN 4"/>
    <property type="match status" value="1"/>
</dbReference>
<dbReference type="Proteomes" id="UP000559256">
    <property type="component" value="Unassembled WGS sequence"/>
</dbReference>
<feature type="region of interest" description="Disordered" evidence="6">
    <location>
        <begin position="150"/>
        <end position="183"/>
    </location>
</feature>
<evidence type="ECO:0000313" key="9">
    <source>
        <dbReference type="Proteomes" id="UP000559256"/>
    </source>
</evidence>
<organism evidence="8 9">
    <name type="scientific">Tetrapyrgos nigripes</name>
    <dbReference type="NCBI Taxonomy" id="182062"/>
    <lineage>
        <taxon>Eukaryota</taxon>
        <taxon>Fungi</taxon>
        <taxon>Dikarya</taxon>
        <taxon>Basidiomycota</taxon>
        <taxon>Agaricomycotina</taxon>
        <taxon>Agaricomycetes</taxon>
        <taxon>Agaricomycetidae</taxon>
        <taxon>Agaricales</taxon>
        <taxon>Marasmiineae</taxon>
        <taxon>Marasmiaceae</taxon>
        <taxon>Tetrapyrgos</taxon>
    </lineage>
</organism>
<gene>
    <name evidence="8" type="ORF">D9758_006000</name>
</gene>
<evidence type="ECO:0000256" key="3">
    <source>
        <dbReference type="ARBA" id="ARBA00022771"/>
    </source>
</evidence>
<feature type="compositionally biased region" description="Acidic residues" evidence="6">
    <location>
        <begin position="259"/>
        <end position="274"/>
    </location>
</feature>
<feature type="region of interest" description="Disordered" evidence="6">
    <location>
        <begin position="79"/>
        <end position="115"/>
    </location>
</feature>
<keyword evidence="5" id="KW-0539">Nucleus</keyword>
<dbReference type="Pfam" id="PF06220">
    <property type="entry name" value="zf-U1"/>
    <property type="match status" value="1"/>
</dbReference>
<dbReference type="InterPro" id="IPR003604">
    <property type="entry name" value="Matrin/U1-like-C_Znf_C2H2"/>
</dbReference>
<comment type="caution">
    <text evidence="8">The sequence shown here is derived from an EMBL/GenBank/DDBJ whole genome shotgun (WGS) entry which is preliminary data.</text>
</comment>
<feature type="domain" description="Matrin-type" evidence="7">
    <location>
        <begin position="11"/>
        <end position="42"/>
    </location>
</feature>
<dbReference type="PANTHER" id="PTHR13173">
    <property type="entry name" value="WW DOMAIN BINDING PROTEIN 4"/>
    <property type="match status" value="1"/>
</dbReference>
<dbReference type="GO" id="GO:0071011">
    <property type="term" value="C:precatalytic spliceosome"/>
    <property type="evidence" value="ECO:0007669"/>
    <property type="project" value="TreeGrafter"/>
</dbReference>
<feature type="region of interest" description="Disordered" evidence="6">
    <location>
        <begin position="206"/>
        <end position="343"/>
    </location>
</feature>
<dbReference type="InterPro" id="IPR040023">
    <property type="entry name" value="WBP4"/>
</dbReference>
<dbReference type="InterPro" id="IPR013085">
    <property type="entry name" value="U1-CZ_Znf_C2H2"/>
</dbReference>
<feature type="compositionally biased region" description="Low complexity" evidence="6">
    <location>
        <begin position="85"/>
        <end position="101"/>
    </location>
</feature>
<evidence type="ECO:0000256" key="5">
    <source>
        <dbReference type="ARBA" id="ARBA00023242"/>
    </source>
</evidence>
<evidence type="ECO:0000259" key="7">
    <source>
        <dbReference type="PROSITE" id="PS50171"/>
    </source>
</evidence>
<dbReference type="SUPFAM" id="SSF57667">
    <property type="entry name" value="beta-beta-alpha zinc fingers"/>
    <property type="match status" value="1"/>
</dbReference>
<dbReference type="InterPro" id="IPR000690">
    <property type="entry name" value="Matrin/U1-C_Znf_C2H2"/>
</dbReference>
<keyword evidence="4" id="KW-0862">Zinc</keyword>
<dbReference type="EMBL" id="JAACJM010000057">
    <property type="protein sequence ID" value="KAF5355245.1"/>
    <property type="molecule type" value="Genomic_DNA"/>
</dbReference>
<feature type="compositionally biased region" description="Basic and acidic residues" evidence="6">
    <location>
        <begin position="162"/>
        <end position="181"/>
    </location>
</feature>
<dbReference type="Gene3D" id="3.30.160.60">
    <property type="entry name" value="Classic Zinc Finger"/>
    <property type="match status" value="1"/>
</dbReference>
<dbReference type="AlphaFoldDB" id="A0A8H5D838"/>
<accession>A0A8H5D838</accession>
<dbReference type="GO" id="GO:0003723">
    <property type="term" value="F:RNA binding"/>
    <property type="evidence" value="ECO:0007669"/>
    <property type="project" value="TreeGrafter"/>
</dbReference>
<reference evidence="8 9" key="1">
    <citation type="journal article" date="2020" name="ISME J.">
        <title>Uncovering the hidden diversity of litter-decomposition mechanisms in mushroom-forming fungi.</title>
        <authorList>
            <person name="Floudas D."/>
            <person name="Bentzer J."/>
            <person name="Ahren D."/>
            <person name="Johansson T."/>
            <person name="Persson P."/>
            <person name="Tunlid A."/>
        </authorList>
    </citation>
    <scope>NUCLEOTIDE SEQUENCE [LARGE SCALE GENOMIC DNA]</scope>
    <source>
        <strain evidence="8 9">CBS 291.85</strain>
    </source>
</reference>
<feature type="compositionally biased region" description="Gly residues" evidence="6">
    <location>
        <begin position="334"/>
        <end position="343"/>
    </location>
</feature>
<name>A0A8H5D838_9AGAR</name>
<keyword evidence="2" id="KW-0479">Metal-binding</keyword>
<dbReference type="OrthoDB" id="191651at2759"/>
<evidence type="ECO:0000256" key="1">
    <source>
        <dbReference type="ARBA" id="ARBA00004123"/>
    </source>
</evidence>
<proteinExistence type="predicted"/>
<evidence type="ECO:0000256" key="2">
    <source>
        <dbReference type="ARBA" id="ARBA00022723"/>
    </source>
</evidence>
<comment type="subcellular location">
    <subcellularLocation>
        <location evidence="1">Nucleus</location>
    </subcellularLocation>
</comment>
<dbReference type="SMART" id="SM00451">
    <property type="entry name" value="ZnF_U1"/>
    <property type="match status" value="1"/>
</dbReference>
<evidence type="ECO:0000256" key="4">
    <source>
        <dbReference type="ARBA" id="ARBA00022833"/>
    </source>
</evidence>
<protein>
    <recommendedName>
        <fullName evidence="7">Matrin-type domain-containing protein</fullName>
    </recommendedName>
</protein>
<keyword evidence="3" id="KW-0863">Zinc-finger</keyword>
<evidence type="ECO:0000256" key="6">
    <source>
        <dbReference type="SAM" id="MobiDB-lite"/>
    </source>
</evidence>
<feature type="compositionally biased region" description="Low complexity" evidence="6">
    <location>
        <begin position="219"/>
        <end position="234"/>
    </location>
</feature>